<dbReference type="PANTHER" id="PTHR43479:SF11">
    <property type="entry name" value="ACREF_ENVCD OPERON REPRESSOR-RELATED"/>
    <property type="match status" value="1"/>
</dbReference>
<proteinExistence type="predicted"/>
<dbReference type="InterPro" id="IPR001647">
    <property type="entry name" value="HTH_TetR"/>
</dbReference>
<feature type="domain" description="HTH tetR-type" evidence="3">
    <location>
        <begin position="4"/>
        <end position="64"/>
    </location>
</feature>
<keyword evidence="5" id="KW-1185">Reference proteome</keyword>
<dbReference type="SUPFAM" id="SSF48498">
    <property type="entry name" value="Tetracyclin repressor-like, C-terminal domain"/>
    <property type="match status" value="1"/>
</dbReference>
<dbReference type="PANTHER" id="PTHR43479">
    <property type="entry name" value="ACREF/ENVCD OPERON REPRESSOR-RELATED"/>
    <property type="match status" value="1"/>
</dbReference>
<dbReference type="GO" id="GO:0003677">
    <property type="term" value="F:DNA binding"/>
    <property type="evidence" value="ECO:0007669"/>
    <property type="project" value="UniProtKB-UniRule"/>
</dbReference>
<gene>
    <name evidence="4" type="ORF">SAMN04488104_103627</name>
</gene>
<dbReference type="Pfam" id="PF00440">
    <property type="entry name" value="TetR_N"/>
    <property type="match status" value="1"/>
</dbReference>
<dbReference type="Pfam" id="PF08359">
    <property type="entry name" value="TetR_C_4"/>
    <property type="match status" value="1"/>
</dbReference>
<dbReference type="InterPro" id="IPR001387">
    <property type="entry name" value="Cro/C1-type_HTH"/>
</dbReference>
<dbReference type="InterPro" id="IPR009057">
    <property type="entry name" value="Homeodomain-like_sf"/>
</dbReference>
<dbReference type="Gene3D" id="1.10.357.10">
    <property type="entry name" value="Tetracycline Repressor, domain 2"/>
    <property type="match status" value="1"/>
</dbReference>
<dbReference type="SUPFAM" id="SSF46689">
    <property type="entry name" value="Homeodomain-like"/>
    <property type="match status" value="1"/>
</dbReference>
<keyword evidence="1 2" id="KW-0238">DNA-binding</keyword>
<dbReference type="AlphaFoldDB" id="A0A1G6VNS1"/>
<evidence type="ECO:0000313" key="4">
    <source>
        <dbReference type="EMBL" id="SDD54476.1"/>
    </source>
</evidence>
<dbReference type="OrthoDB" id="9798857at2"/>
<accession>A0A1G6VNS1</accession>
<dbReference type="STRING" id="686796.SAMN04488104_103627"/>
<feature type="DNA-binding region" description="H-T-H motif" evidence="2">
    <location>
        <begin position="27"/>
        <end position="46"/>
    </location>
</feature>
<dbReference type="PROSITE" id="PS50977">
    <property type="entry name" value="HTH_TETR_2"/>
    <property type="match status" value="1"/>
</dbReference>
<dbReference type="InterPro" id="IPR013570">
    <property type="entry name" value="Tscrpt_reg_YsiA_C"/>
</dbReference>
<evidence type="ECO:0000256" key="2">
    <source>
        <dbReference type="PROSITE-ProRule" id="PRU00335"/>
    </source>
</evidence>
<sequence length="193" mass="22096">MKFSERQLEIIEAAGKILTEAGVGGLTTKKLAKEMGFSEAAIYRHFSGKEEILIALLEFLCKNMDQRLEMAIQEGGDSESKFRSVFANQFQFFSKHPHFVVAVFSEGLLEESQRINQVISQLMQVKMKYLKLAISSGQESGVFSKEISLEDMIHHVMGSFRLLMFKWRISNFQFDLQERGESIVDSLLVLMKR</sequence>
<name>A0A1G6VNS1_9BACT</name>
<dbReference type="PRINTS" id="PR00455">
    <property type="entry name" value="HTHTETR"/>
</dbReference>
<evidence type="ECO:0000256" key="1">
    <source>
        <dbReference type="ARBA" id="ARBA00023125"/>
    </source>
</evidence>
<evidence type="ECO:0000313" key="5">
    <source>
        <dbReference type="Proteomes" id="UP000199060"/>
    </source>
</evidence>
<evidence type="ECO:0000259" key="3">
    <source>
        <dbReference type="PROSITE" id="PS50977"/>
    </source>
</evidence>
<reference evidence="5" key="1">
    <citation type="submission" date="2016-10" db="EMBL/GenBank/DDBJ databases">
        <authorList>
            <person name="Varghese N."/>
            <person name="Submissions S."/>
        </authorList>
    </citation>
    <scope>NUCLEOTIDE SEQUENCE [LARGE SCALE GENOMIC DNA]</scope>
    <source>
        <strain evidence="5">DSM 23095</strain>
    </source>
</reference>
<dbReference type="InterPro" id="IPR050624">
    <property type="entry name" value="HTH-type_Tx_Regulator"/>
</dbReference>
<organism evidence="4 5">
    <name type="scientific">Algoriphagus faecimaris</name>
    <dbReference type="NCBI Taxonomy" id="686796"/>
    <lineage>
        <taxon>Bacteria</taxon>
        <taxon>Pseudomonadati</taxon>
        <taxon>Bacteroidota</taxon>
        <taxon>Cytophagia</taxon>
        <taxon>Cytophagales</taxon>
        <taxon>Cyclobacteriaceae</taxon>
        <taxon>Algoriphagus</taxon>
    </lineage>
</organism>
<dbReference type="InterPro" id="IPR036271">
    <property type="entry name" value="Tet_transcr_reg_TetR-rel_C_sf"/>
</dbReference>
<dbReference type="EMBL" id="FNAC01000036">
    <property type="protein sequence ID" value="SDD54476.1"/>
    <property type="molecule type" value="Genomic_DNA"/>
</dbReference>
<dbReference type="CDD" id="cd00093">
    <property type="entry name" value="HTH_XRE"/>
    <property type="match status" value="1"/>
</dbReference>
<protein>
    <submittedName>
        <fullName evidence="4">Transcriptional regulator, TetR family</fullName>
    </submittedName>
</protein>
<dbReference type="RefSeq" id="WP_087940595.1">
    <property type="nucleotide sequence ID" value="NZ_FNAC01000036.1"/>
</dbReference>
<dbReference type="Proteomes" id="UP000199060">
    <property type="component" value="Unassembled WGS sequence"/>
</dbReference>